<comment type="caution">
    <text evidence="3">The sequence shown here is derived from an EMBL/GenBank/DDBJ whole genome shotgun (WGS) entry which is preliminary data.</text>
</comment>
<dbReference type="SUPFAM" id="SSF57889">
    <property type="entry name" value="Cysteine-rich domain"/>
    <property type="match status" value="1"/>
</dbReference>
<sequence>MLGRCFVASNVTAHPAVEDEVGRYYFATQPLPCQEHLAKRQLPALPGPKLAPGSLENVARAVCELYGFAPELHRWMTCQPSQVTAVADYWLSPFAIGYHGYKNLTDLRHAYRILYQSAGCNWALPFRPKVLHERTACTISNSYNANDEAVEPVETSRNFEFDEALLPFTRCFADFSDEIAASALPRDLGLHDDALITPISPVWCDVCGRMLFGLMQDCVRCAECGRVACKTCAFTRSCAVKEIRQYLEAGAQLPFHLQDRCGEAVLVLPVVKRHPSVLRYVPQELWRDETFLRQFLDLGGHDAGLRQAAKQQLSELEKPDKDEIAGAVLAVLRQGFESSGVAFALELLAQLAEKSPAVLAVAKERLNDADAVVRAAAVSAVSLLARKDDKACRSVPRELFRRLEDESQAVRSAAIDALPQLHAEGRRKLSALTPRLQVEKAKKQLETEHHNQIPSFPMSGDARDPTDEEVEKKEPGRGGPSPAASSRERRLKGELALEELALKGSCVKDGGVAHAMLLVPMRMEQRRLLPVRGLPRQLEARLRAAVRASFCLKPQRWHGFALEQRMIQLQADRQLALAAVERRGMALQHVPTELRDRELVLTAVRSRPRALEFAPPQLQRDRDVVLAALTAPGGHKALGFAAAFNQDQEVQATVQQVQATLAETKKLADEGLQLDLRAERPSDLASPANAAILQIVPDDMLCLLHL</sequence>
<dbReference type="Proteomes" id="UP000186817">
    <property type="component" value="Unassembled WGS sequence"/>
</dbReference>
<reference evidence="3 4" key="1">
    <citation type="submission" date="2016-02" db="EMBL/GenBank/DDBJ databases">
        <title>Genome analysis of coral dinoflagellate symbionts highlights evolutionary adaptations to a symbiotic lifestyle.</title>
        <authorList>
            <person name="Aranda M."/>
            <person name="Li Y."/>
            <person name="Liew Y.J."/>
            <person name="Baumgarten S."/>
            <person name="Simakov O."/>
            <person name="Wilson M."/>
            <person name="Piel J."/>
            <person name="Ashoor H."/>
            <person name="Bougouffa S."/>
            <person name="Bajic V.B."/>
            <person name="Ryu T."/>
            <person name="Ravasi T."/>
            <person name="Bayer T."/>
            <person name="Micklem G."/>
            <person name="Kim H."/>
            <person name="Bhak J."/>
            <person name="Lajeunesse T.C."/>
            <person name="Voolstra C.R."/>
        </authorList>
    </citation>
    <scope>NUCLEOTIDE SEQUENCE [LARGE SCALE GENOMIC DNA]</scope>
    <source>
        <strain evidence="3 4">CCMP2467</strain>
    </source>
</reference>
<evidence type="ECO:0000256" key="1">
    <source>
        <dbReference type="SAM" id="MobiDB-lite"/>
    </source>
</evidence>
<feature type="domain" description="DUF4116" evidence="2">
    <location>
        <begin position="572"/>
        <end position="619"/>
    </location>
</feature>
<protein>
    <recommendedName>
        <fullName evidence="2">DUF4116 domain-containing protein</fullName>
    </recommendedName>
</protein>
<dbReference type="OrthoDB" id="3196451at2759"/>
<dbReference type="SUPFAM" id="SSF48371">
    <property type="entry name" value="ARM repeat"/>
    <property type="match status" value="1"/>
</dbReference>
<dbReference type="Gene3D" id="3.30.60.20">
    <property type="match status" value="1"/>
</dbReference>
<evidence type="ECO:0000259" key="2">
    <source>
        <dbReference type="Pfam" id="PF13475"/>
    </source>
</evidence>
<name>A0A1Q9F278_SYMMI</name>
<dbReference type="Pfam" id="PF13475">
    <property type="entry name" value="DUF4116"/>
    <property type="match status" value="1"/>
</dbReference>
<gene>
    <name evidence="3" type="ORF">AK812_SmicGene2124</name>
</gene>
<proteinExistence type="predicted"/>
<dbReference type="InterPro" id="IPR025197">
    <property type="entry name" value="DUF4116"/>
</dbReference>
<dbReference type="AlphaFoldDB" id="A0A1Q9F278"/>
<feature type="compositionally biased region" description="Basic and acidic residues" evidence="1">
    <location>
        <begin position="461"/>
        <end position="476"/>
    </location>
</feature>
<evidence type="ECO:0000313" key="3">
    <source>
        <dbReference type="EMBL" id="OLQ13800.1"/>
    </source>
</evidence>
<dbReference type="InterPro" id="IPR011989">
    <property type="entry name" value="ARM-like"/>
</dbReference>
<organism evidence="3 4">
    <name type="scientific">Symbiodinium microadriaticum</name>
    <name type="common">Dinoflagellate</name>
    <name type="synonym">Zooxanthella microadriatica</name>
    <dbReference type="NCBI Taxonomy" id="2951"/>
    <lineage>
        <taxon>Eukaryota</taxon>
        <taxon>Sar</taxon>
        <taxon>Alveolata</taxon>
        <taxon>Dinophyceae</taxon>
        <taxon>Suessiales</taxon>
        <taxon>Symbiodiniaceae</taxon>
        <taxon>Symbiodinium</taxon>
    </lineage>
</organism>
<dbReference type="EMBL" id="LSRX01000023">
    <property type="protein sequence ID" value="OLQ13800.1"/>
    <property type="molecule type" value="Genomic_DNA"/>
</dbReference>
<feature type="region of interest" description="Disordered" evidence="1">
    <location>
        <begin position="443"/>
        <end position="490"/>
    </location>
</feature>
<dbReference type="Gene3D" id="1.25.10.10">
    <property type="entry name" value="Leucine-rich Repeat Variant"/>
    <property type="match status" value="1"/>
</dbReference>
<evidence type="ECO:0000313" key="4">
    <source>
        <dbReference type="Proteomes" id="UP000186817"/>
    </source>
</evidence>
<keyword evidence="4" id="KW-1185">Reference proteome</keyword>
<dbReference type="InterPro" id="IPR046349">
    <property type="entry name" value="C1-like_sf"/>
</dbReference>
<accession>A0A1Q9F278</accession>
<dbReference type="InterPro" id="IPR016024">
    <property type="entry name" value="ARM-type_fold"/>
</dbReference>